<gene>
    <name evidence="9" type="ORF">Nepgr_026163</name>
</gene>
<dbReference type="GO" id="GO:0000978">
    <property type="term" value="F:RNA polymerase II cis-regulatory region sequence-specific DNA binding"/>
    <property type="evidence" value="ECO:0007669"/>
    <property type="project" value="TreeGrafter"/>
</dbReference>
<protein>
    <recommendedName>
        <fullName evidence="8">BHLH domain-containing protein</fullName>
    </recommendedName>
</protein>
<dbReference type="GO" id="GO:0046983">
    <property type="term" value="F:protein dimerization activity"/>
    <property type="evidence" value="ECO:0007669"/>
    <property type="project" value="InterPro"/>
</dbReference>
<dbReference type="InterPro" id="IPR045843">
    <property type="entry name" value="IND-like"/>
</dbReference>
<reference evidence="9" key="1">
    <citation type="submission" date="2023-05" db="EMBL/GenBank/DDBJ databases">
        <title>Nepenthes gracilis genome sequencing.</title>
        <authorList>
            <person name="Fukushima K."/>
        </authorList>
    </citation>
    <scope>NUCLEOTIDE SEQUENCE</scope>
    <source>
        <strain evidence="9">SING2019-196</strain>
    </source>
</reference>
<keyword evidence="3" id="KW-0805">Transcription regulation</keyword>
<dbReference type="SMART" id="SM00353">
    <property type="entry name" value="HLH"/>
    <property type="match status" value="1"/>
</dbReference>
<dbReference type="Proteomes" id="UP001279734">
    <property type="component" value="Unassembled WGS sequence"/>
</dbReference>
<dbReference type="InterPro" id="IPR011598">
    <property type="entry name" value="bHLH_dom"/>
</dbReference>
<feature type="region of interest" description="Disordered" evidence="7">
    <location>
        <begin position="213"/>
        <end position="239"/>
    </location>
</feature>
<evidence type="ECO:0000259" key="8">
    <source>
        <dbReference type="PROSITE" id="PS50888"/>
    </source>
</evidence>
<evidence type="ECO:0000313" key="10">
    <source>
        <dbReference type="Proteomes" id="UP001279734"/>
    </source>
</evidence>
<feature type="region of interest" description="Disordered" evidence="7">
    <location>
        <begin position="16"/>
        <end position="41"/>
    </location>
</feature>
<sequence>MTDEYNQAAGMCGGGGGGNWWDSSRTTTNTTRFDGSSSTSSASATYGWLTETADISTRSTMDDSASTTSRSAVFRDAHKLPGANNTTSAAAAAAAAMLIDPSLQIMGLGLSSQALDWNQSLLRNEKGAESSFRSIIQGISTSTNFNQEAGGVFGTQVQWRNSEKIFPGISGENSQEFKQINRGFSLDQPMETHHFQSESSSVYPTPSAIFQGLMSSDHHHHDDHGHQHHQQQQQQQQSSTFEYRPVINYAYNNQQQPSYGVAENDCLMPSWSKTPQFFRASPPKQPPTMPTPHTQLQITNSAPFWNASTAAAAVLDTARPSFFPSLQTPLPMTSFDEKPKHNSLEVRETMKKIGSDQTANKRQRNEASSTLPPFKARKEKMGDRITALQQLVSPFGKTDTASVLSEAIEYIKFLHEQVTVLSNPYLKSGAHHLQNSDKSKDPEAPMQDLRSRGLCLVPVSSTFPVAHETTVDFWTPALGGTFR</sequence>
<organism evidence="9 10">
    <name type="scientific">Nepenthes gracilis</name>
    <name type="common">Slender pitcher plant</name>
    <dbReference type="NCBI Taxonomy" id="150966"/>
    <lineage>
        <taxon>Eukaryota</taxon>
        <taxon>Viridiplantae</taxon>
        <taxon>Streptophyta</taxon>
        <taxon>Embryophyta</taxon>
        <taxon>Tracheophyta</taxon>
        <taxon>Spermatophyta</taxon>
        <taxon>Magnoliopsida</taxon>
        <taxon>eudicotyledons</taxon>
        <taxon>Gunneridae</taxon>
        <taxon>Pentapetalae</taxon>
        <taxon>Caryophyllales</taxon>
        <taxon>Nepenthaceae</taxon>
        <taxon>Nepenthes</taxon>
    </lineage>
</organism>
<comment type="subcellular location">
    <subcellularLocation>
        <location evidence="1">Nucleus</location>
    </subcellularLocation>
</comment>
<evidence type="ECO:0000256" key="4">
    <source>
        <dbReference type="ARBA" id="ARBA00023125"/>
    </source>
</evidence>
<dbReference type="InterPro" id="IPR045239">
    <property type="entry name" value="bHLH95_bHLH"/>
</dbReference>
<evidence type="ECO:0000256" key="7">
    <source>
        <dbReference type="SAM" id="MobiDB-lite"/>
    </source>
</evidence>
<feature type="domain" description="BHLH" evidence="8">
    <location>
        <begin position="365"/>
        <end position="414"/>
    </location>
</feature>
<dbReference type="FunFam" id="4.10.280.10:FF:000032">
    <property type="entry name" value="Transcription factor bHLH123 family"/>
    <property type="match status" value="1"/>
</dbReference>
<feature type="region of interest" description="Disordered" evidence="7">
    <location>
        <begin position="353"/>
        <end position="377"/>
    </location>
</feature>
<keyword evidence="6" id="KW-0539">Nucleus</keyword>
<name>A0AAD3T6F6_NEPGR</name>
<comment type="subunit">
    <text evidence="2">Homodimer.</text>
</comment>
<evidence type="ECO:0000256" key="6">
    <source>
        <dbReference type="ARBA" id="ARBA00023242"/>
    </source>
</evidence>
<feature type="compositionally biased region" description="Polar residues" evidence="7">
    <location>
        <begin position="355"/>
        <end position="371"/>
    </location>
</feature>
<keyword evidence="10" id="KW-1185">Reference proteome</keyword>
<dbReference type="PANTHER" id="PTHR16223:SF46">
    <property type="entry name" value="TRANSCRIPTION FACTOR BHLH123"/>
    <property type="match status" value="1"/>
</dbReference>
<dbReference type="InterPro" id="IPR036638">
    <property type="entry name" value="HLH_DNA-bd_sf"/>
</dbReference>
<feature type="compositionally biased region" description="Basic and acidic residues" evidence="7">
    <location>
        <begin position="216"/>
        <end position="225"/>
    </location>
</feature>
<dbReference type="CDD" id="cd11393">
    <property type="entry name" value="bHLH_AtbHLH_like"/>
    <property type="match status" value="1"/>
</dbReference>
<dbReference type="GO" id="GO:0000981">
    <property type="term" value="F:DNA-binding transcription factor activity, RNA polymerase II-specific"/>
    <property type="evidence" value="ECO:0007669"/>
    <property type="project" value="TreeGrafter"/>
</dbReference>
<feature type="compositionally biased region" description="Polar residues" evidence="7">
    <location>
        <begin position="21"/>
        <end position="35"/>
    </location>
</feature>
<keyword evidence="5" id="KW-0804">Transcription</keyword>
<evidence type="ECO:0000256" key="2">
    <source>
        <dbReference type="ARBA" id="ARBA00011738"/>
    </source>
</evidence>
<evidence type="ECO:0000256" key="5">
    <source>
        <dbReference type="ARBA" id="ARBA00023163"/>
    </source>
</evidence>
<accession>A0AAD3T6F6</accession>
<dbReference type="EMBL" id="BSYO01000027">
    <property type="protein sequence ID" value="GMH24320.1"/>
    <property type="molecule type" value="Genomic_DNA"/>
</dbReference>
<dbReference type="GO" id="GO:0005634">
    <property type="term" value="C:nucleus"/>
    <property type="evidence" value="ECO:0007669"/>
    <property type="project" value="UniProtKB-SubCell"/>
</dbReference>
<dbReference type="PANTHER" id="PTHR16223">
    <property type="entry name" value="TRANSCRIPTION FACTOR BHLH83-RELATED"/>
    <property type="match status" value="1"/>
</dbReference>
<dbReference type="AlphaFoldDB" id="A0AAD3T6F6"/>
<comment type="caution">
    <text evidence="9">The sequence shown here is derived from an EMBL/GenBank/DDBJ whole genome shotgun (WGS) entry which is preliminary data.</text>
</comment>
<proteinExistence type="predicted"/>
<dbReference type="SUPFAM" id="SSF47459">
    <property type="entry name" value="HLH, helix-loop-helix DNA-binding domain"/>
    <property type="match status" value="1"/>
</dbReference>
<keyword evidence="4" id="KW-0238">DNA-binding</keyword>
<dbReference type="PROSITE" id="PS50888">
    <property type="entry name" value="BHLH"/>
    <property type="match status" value="1"/>
</dbReference>
<evidence type="ECO:0000256" key="1">
    <source>
        <dbReference type="ARBA" id="ARBA00004123"/>
    </source>
</evidence>
<evidence type="ECO:0000256" key="3">
    <source>
        <dbReference type="ARBA" id="ARBA00023015"/>
    </source>
</evidence>
<dbReference type="Gene3D" id="4.10.280.10">
    <property type="entry name" value="Helix-loop-helix DNA-binding domain"/>
    <property type="match status" value="1"/>
</dbReference>
<evidence type="ECO:0000313" key="9">
    <source>
        <dbReference type="EMBL" id="GMH24320.1"/>
    </source>
</evidence>